<dbReference type="RefSeq" id="WP_165297527.1">
    <property type="nucleotide sequence ID" value="NZ_JAAKZZ010000034.1"/>
</dbReference>
<sequence>MGAIQEPTTAMGPYRTEIRGESFYLTVYGPTETLGARRVDRHALSVPAAHAPHILAALEQVTAHKGWKDWNGTPRTGAVTVTREGDDLILRVDEPVYPQEWNDEDGADTSLSTEIAYWDVDDLREQVARYA</sequence>
<gene>
    <name evidence="1" type="ORF">G5C65_05770</name>
</gene>
<accession>A0A6G4WTS2</accession>
<name>A0A6G4WTS2_9ACTN</name>
<comment type="caution">
    <text evidence="1">The sequence shown here is derived from an EMBL/GenBank/DDBJ whole genome shotgun (WGS) entry which is preliminary data.</text>
</comment>
<dbReference type="EMBL" id="JAAKZZ010000034">
    <property type="protein sequence ID" value="NGO67871.1"/>
    <property type="molecule type" value="Genomic_DNA"/>
</dbReference>
<keyword evidence="2" id="KW-1185">Reference proteome</keyword>
<evidence type="ECO:0000313" key="1">
    <source>
        <dbReference type="EMBL" id="NGO67871.1"/>
    </source>
</evidence>
<evidence type="ECO:0000313" key="2">
    <source>
        <dbReference type="Proteomes" id="UP000477722"/>
    </source>
</evidence>
<dbReference type="AlphaFoldDB" id="A0A6G4WTS2"/>
<protein>
    <submittedName>
        <fullName evidence="1">Uncharacterized protein</fullName>
    </submittedName>
</protein>
<proteinExistence type="predicted"/>
<organism evidence="1 2">
    <name type="scientific">Streptomyces boncukensis</name>
    <dbReference type="NCBI Taxonomy" id="2711219"/>
    <lineage>
        <taxon>Bacteria</taxon>
        <taxon>Bacillati</taxon>
        <taxon>Actinomycetota</taxon>
        <taxon>Actinomycetes</taxon>
        <taxon>Kitasatosporales</taxon>
        <taxon>Streptomycetaceae</taxon>
        <taxon>Streptomyces</taxon>
    </lineage>
</organism>
<dbReference type="Proteomes" id="UP000477722">
    <property type="component" value="Unassembled WGS sequence"/>
</dbReference>
<reference evidence="1 2" key="1">
    <citation type="submission" date="2020-02" db="EMBL/GenBank/DDBJ databases">
        <title>Whole-genome analyses of novel actinobacteria.</title>
        <authorList>
            <person name="Sahin N."/>
            <person name="Tatar D."/>
        </authorList>
    </citation>
    <scope>NUCLEOTIDE SEQUENCE [LARGE SCALE GENOMIC DNA]</scope>
    <source>
        <strain evidence="1 2">SB3404</strain>
    </source>
</reference>